<feature type="region of interest" description="Disordered" evidence="1">
    <location>
        <begin position="79"/>
        <end position="99"/>
    </location>
</feature>
<organism evidence="2 3">
    <name type="scientific">Candidatus Gottesmanbacteria bacterium RIFCSPHIGHO2_02_FULL_40_13</name>
    <dbReference type="NCBI Taxonomy" id="1798384"/>
    <lineage>
        <taxon>Bacteria</taxon>
        <taxon>Candidatus Gottesmaniibacteriota</taxon>
    </lineage>
</organism>
<name>A0A1F6A7X2_9BACT</name>
<feature type="region of interest" description="Disordered" evidence="1">
    <location>
        <begin position="1"/>
        <end position="52"/>
    </location>
</feature>
<gene>
    <name evidence="2" type="ORF">A3D03_01800</name>
</gene>
<evidence type="ECO:0000313" key="3">
    <source>
        <dbReference type="Proteomes" id="UP000177092"/>
    </source>
</evidence>
<evidence type="ECO:0000313" key="2">
    <source>
        <dbReference type="EMBL" id="OGG20654.1"/>
    </source>
</evidence>
<proteinExistence type="predicted"/>
<evidence type="ECO:0000256" key="1">
    <source>
        <dbReference type="SAM" id="MobiDB-lite"/>
    </source>
</evidence>
<dbReference type="Proteomes" id="UP000177092">
    <property type="component" value="Unassembled WGS sequence"/>
</dbReference>
<dbReference type="EMBL" id="MFJN01000038">
    <property type="protein sequence ID" value="OGG20654.1"/>
    <property type="molecule type" value="Genomic_DNA"/>
</dbReference>
<reference evidence="2 3" key="1">
    <citation type="journal article" date="2016" name="Nat. Commun.">
        <title>Thousands of microbial genomes shed light on interconnected biogeochemical processes in an aquifer system.</title>
        <authorList>
            <person name="Anantharaman K."/>
            <person name="Brown C.T."/>
            <person name="Hug L.A."/>
            <person name="Sharon I."/>
            <person name="Castelle C.J."/>
            <person name="Probst A.J."/>
            <person name="Thomas B.C."/>
            <person name="Singh A."/>
            <person name="Wilkins M.J."/>
            <person name="Karaoz U."/>
            <person name="Brodie E.L."/>
            <person name="Williams K.H."/>
            <person name="Hubbard S.S."/>
            <person name="Banfield J.F."/>
        </authorList>
    </citation>
    <scope>NUCLEOTIDE SEQUENCE [LARGE SCALE GENOMIC DNA]</scope>
</reference>
<protein>
    <submittedName>
        <fullName evidence="2">Uncharacterized protein</fullName>
    </submittedName>
</protein>
<dbReference type="AlphaFoldDB" id="A0A1F6A7X2"/>
<sequence length="296" mass="32502">MKKELEQRPAEINMRIGPSGKSIFDKKRPSGVNGPGEKQPSPPSIARKRIDRVLKVDDKLRTREQKRLINEGKDPKSVFLLGDEDDDLPSSRPNSLKSPVSGSIFTRALNSMSGQEKELVLHSLGNDAEQTPEDRMKVSLGKVLAAALARVQLFENGVPVIGKGIFGRDSAIIAPEGLRIFEQGAPPRDALQSDTHPDTTITFEDIAKGRVEITIDNGGRKSKPPKLIQKLIRSVGADVGTVVLKHNGEEFHFMGVPNPASVVRKLYQTATAFAGEEEAKADLRELKVQFPELFKE</sequence>
<comment type="caution">
    <text evidence="2">The sequence shown here is derived from an EMBL/GenBank/DDBJ whole genome shotgun (WGS) entry which is preliminary data.</text>
</comment>
<accession>A0A1F6A7X2</accession>